<dbReference type="CDD" id="cd03762">
    <property type="entry name" value="proteasome_beta_type_6"/>
    <property type="match status" value="1"/>
</dbReference>
<dbReference type="GO" id="GO:0004298">
    <property type="term" value="F:threonine-type endopeptidase activity"/>
    <property type="evidence" value="ECO:0007669"/>
    <property type="project" value="UniProtKB-KW"/>
</dbReference>
<dbReference type="KEGG" id="csl:COCSUDRAFT_23852"/>
<comment type="function">
    <text evidence="2">The proteasome is a multicatalytic proteinase complex which is characterized by its ability to cleave peptides with Arg, Phe, Tyr, Leu, and Glu adjacent to the leaving group at neutral or slightly basic pH. The proteasome has an ATP-dependent proteolytic activity.</text>
</comment>
<dbReference type="GeneID" id="17041249"/>
<keyword evidence="6" id="KW-0378">Hydrolase</keyword>
<dbReference type="GO" id="GO:0019774">
    <property type="term" value="C:proteasome core complex, beta-subunit complex"/>
    <property type="evidence" value="ECO:0007669"/>
    <property type="project" value="UniProtKB-ARBA"/>
</dbReference>
<dbReference type="InterPro" id="IPR000243">
    <property type="entry name" value="Pept_T1A_subB"/>
</dbReference>
<dbReference type="RefSeq" id="XP_005647805.1">
    <property type="nucleotide sequence ID" value="XM_005647748.1"/>
</dbReference>
<evidence type="ECO:0000256" key="5">
    <source>
        <dbReference type="ARBA" id="ARBA00022698"/>
    </source>
</evidence>
<dbReference type="PANTHER" id="PTHR32194">
    <property type="entry name" value="METALLOPROTEASE TLDD"/>
    <property type="match status" value="1"/>
</dbReference>
<dbReference type="PROSITE" id="PS00854">
    <property type="entry name" value="PROTEASOME_BETA_1"/>
    <property type="match status" value="1"/>
</dbReference>
<dbReference type="Pfam" id="PF00227">
    <property type="entry name" value="Proteasome"/>
    <property type="match status" value="1"/>
</dbReference>
<proteinExistence type="inferred from homology"/>
<sequence length="227" mass="24150">MSQLLGDEAPHTGTTIVAVSFDGGVVLGADSRVSTGNYVSNRASDKITSLSDNAYMLRSGSAADTQAIADYVRHYTAMHSMELGRDPKIKSVAKLVAQINYSNKNLLMGAMIVGGWDPEGGGQIFGVPISGTLVQQDWTTDGSGSTYIWGYLDSAYRDGMSREEAEELVKTALALAMSRDGSSGGLARLITITKAGAERRMIKGDEIPLFWDEIEPMGTNGTGMVVV</sequence>
<dbReference type="GO" id="GO:0005634">
    <property type="term" value="C:nucleus"/>
    <property type="evidence" value="ECO:0007669"/>
    <property type="project" value="UniProtKB-SubCell"/>
</dbReference>
<protein>
    <recommendedName>
        <fullName evidence="9">Proteasome subunit beta</fullName>
    </recommendedName>
</protein>
<dbReference type="STRING" id="574566.I0YXZ2"/>
<keyword evidence="7 9" id="KW-0647">Proteasome</keyword>
<dbReference type="InterPro" id="IPR016050">
    <property type="entry name" value="Proteasome_bsu_CS"/>
</dbReference>
<dbReference type="EMBL" id="AGSI01000008">
    <property type="protein sequence ID" value="EIE23261.1"/>
    <property type="molecule type" value="Genomic_DNA"/>
</dbReference>
<organism evidence="10 11">
    <name type="scientific">Coccomyxa subellipsoidea (strain C-169)</name>
    <name type="common">Green microalga</name>
    <dbReference type="NCBI Taxonomy" id="574566"/>
    <lineage>
        <taxon>Eukaryota</taxon>
        <taxon>Viridiplantae</taxon>
        <taxon>Chlorophyta</taxon>
        <taxon>core chlorophytes</taxon>
        <taxon>Trebouxiophyceae</taxon>
        <taxon>Trebouxiophyceae incertae sedis</taxon>
        <taxon>Coccomyxaceae</taxon>
        <taxon>Coccomyxa</taxon>
        <taxon>Coccomyxa subellipsoidea</taxon>
    </lineage>
</organism>
<comment type="subunit">
    <text evidence="9">Component of the proteasome complex.</text>
</comment>
<keyword evidence="11" id="KW-1185">Reference proteome</keyword>
<accession>I0YXZ2</accession>
<dbReference type="InterPro" id="IPR023333">
    <property type="entry name" value="Proteasome_suB-type"/>
</dbReference>
<evidence type="ECO:0000256" key="2">
    <source>
        <dbReference type="ARBA" id="ARBA00002000"/>
    </source>
</evidence>
<comment type="subcellular location">
    <subcellularLocation>
        <location evidence="9">Cytoplasm</location>
    </subcellularLocation>
    <subcellularLocation>
        <location evidence="9">Nucleus</location>
    </subcellularLocation>
</comment>
<keyword evidence="9" id="KW-0539">Nucleus</keyword>
<dbReference type="OrthoDB" id="7854943at2759"/>
<evidence type="ECO:0000256" key="7">
    <source>
        <dbReference type="ARBA" id="ARBA00022942"/>
    </source>
</evidence>
<dbReference type="Proteomes" id="UP000007264">
    <property type="component" value="Unassembled WGS sequence"/>
</dbReference>
<evidence type="ECO:0000256" key="9">
    <source>
        <dbReference type="RuleBase" id="RU004203"/>
    </source>
</evidence>
<dbReference type="Gene3D" id="3.60.20.10">
    <property type="entry name" value="Glutamine Phosphoribosylpyrophosphate, subunit 1, domain 1"/>
    <property type="match status" value="1"/>
</dbReference>
<dbReference type="PRINTS" id="PR00141">
    <property type="entry name" value="PROTEASOME"/>
</dbReference>
<dbReference type="InterPro" id="IPR029055">
    <property type="entry name" value="Ntn_hydrolases_N"/>
</dbReference>
<keyword evidence="4" id="KW-0645">Protease</keyword>
<dbReference type="InterPro" id="IPR001353">
    <property type="entry name" value="Proteasome_sua/b"/>
</dbReference>
<comment type="caution">
    <text evidence="10">The sequence shown here is derived from an EMBL/GenBank/DDBJ whole genome shotgun (WGS) entry which is preliminary data.</text>
</comment>
<dbReference type="MEROPS" id="T01.013"/>
<keyword evidence="5" id="KW-0888">Threonine protease</keyword>
<gene>
    <name evidence="10" type="ORF">COCSUDRAFT_23852</name>
</gene>
<evidence type="ECO:0000313" key="10">
    <source>
        <dbReference type="EMBL" id="EIE23261.1"/>
    </source>
</evidence>
<evidence type="ECO:0000313" key="11">
    <source>
        <dbReference type="Proteomes" id="UP000007264"/>
    </source>
</evidence>
<evidence type="ECO:0000256" key="6">
    <source>
        <dbReference type="ARBA" id="ARBA00022801"/>
    </source>
</evidence>
<feature type="active site" description="Nucleophile" evidence="8">
    <location>
        <position position="14"/>
    </location>
</feature>
<comment type="similarity">
    <text evidence="9">Belongs to the peptidase T1B family.</text>
</comment>
<dbReference type="PANTHER" id="PTHR32194:SF0">
    <property type="entry name" value="ATP-DEPENDENT PROTEASE SUBUNIT HSLV"/>
    <property type="match status" value="1"/>
</dbReference>
<name>I0YXZ2_COCSC</name>
<comment type="catalytic activity">
    <reaction evidence="1">
        <text>Cleavage of peptide bonds with very broad specificity.</text>
        <dbReference type="EC" id="3.4.25.1"/>
    </reaction>
</comment>
<evidence type="ECO:0000256" key="8">
    <source>
        <dbReference type="PIRSR" id="PIRSR600243-1"/>
    </source>
</evidence>
<dbReference type="AlphaFoldDB" id="I0YXZ2"/>
<evidence type="ECO:0000256" key="1">
    <source>
        <dbReference type="ARBA" id="ARBA00001198"/>
    </source>
</evidence>
<reference evidence="10 11" key="1">
    <citation type="journal article" date="2012" name="Genome Biol.">
        <title>The genome of the polar eukaryotic microalga coccomyxa subellipsoidea reveals traits of cold adaptation.</title>
        <authorList>
            <person name="Blanc G."/>
            <person name="Agarkova I."/>
            <person name="Grimwood J."/>
            <person name="Kuo A."/>
            <person name="Brueggeman A."/>
            <person name="Dunigan D."/>
            <person name="Gurnon J."/>
            <person name="Ladunga I."/>
            <person name="Lindquist E."/>
            <person name="Lucas S."/>
            <person name="Pangilinan J."/>
            <person name="Proschold T."/>
            <person name="Salamov A."/>
            <person name="Schmutz J."/>
            <person name="Weeks D."/>
            <person name="Yamada T."/>
            <person name="Claverie J.M."/>
            <person name="Grigoriev I."/>
            <person name="Van Etten J."/>
            <person name="Lomsadze A."/>
            <person name="Borodovsky M."/>
        </authorList>
    </citation>
    <scope>NUCLEOTIDE SEQUENCE [LARGE SCALE GENOMIC DNA]</scope>
    <source>
        <strain evidence="10 11">C-169</strain>
    </source>
</reference>
<dbReference type="SUPFAM" id="SSF56235">
    <property type="entry name" value="N-terminal nucleophile aminohydrolases (Ntn hydrolases)"/>
    <property type="match status" value="1"/>
</dbReference>
<dbReference type="GO" id="GO:0005737">
    <property type="term" value="C:cytoplasm"/>
    <property type="evidence" value="ECO:0007669"/>
    <property type="project" value="UniProtKB-SubCell"/>
</dbReference>
<comment type="function">
    <text evidence="9">Component of the proteasome, a multicatalytic proteinase complex which is characterized by its ability to cleave peptides with Arg, Phe, Tyr, Leu, and Glu adjacent to the leaving group at neutral or slightly basic pH. The proteasome has an ATP-dependent proteolytic activity.</text>
</comment>
<evidence type="ECO:0000256" key="4">
    <source>
        <dbReference type="ARBA" id="ARBA00022670"/>
    </source>
</evidence>
<dbReference type="GO" id="GO:0051603">
    <property type="term" value="P:proteolysis involved in protein catabolic process"/>
    <property type="evidence" value="ECO:0007669"/>
    <property type="project" value="InterPro"/>
</dbReference>
<dbReference type="eggNOG" id="KOG0174">
    <property type="taxonomic scope" value="Eukaryota"/>
</dbReference>
<evidence type="ECO:0000256" key="3">
    <source>
        <dbReference type="ARBA" id="ARBA00022490"/>
    </source>
</evidence>
<keyword evidence="3 9" id="KW-0963">Cytoplasm</keyword>